<dbReference type="EMBL" id="CP065321">
    <property type="protein sequence ID" value="QQR30783.1"/>
    <property type="molecule type" value="Genomic_DNA"/>
</dbReference>
<dbReference type="GO" id="GO:0006508">
    <property type="term" value="P:proteolysis"/>
    <property type="evidence" value="ECO:0007669"/>
    <property type="project" value="InterPro"/>
</dbReference>
<dbReference type="GO" id="GO:0005829">
    <property type="term" value="C:cytosol"/>
    <property type="evidence" value="ECO:0007669"/>
    <property type="project" value="TreeGrafter"/>
</dbReference>
<dbReference type="Proteomes" id="UP000596035">
    <property type="component" value="Chromosome"/>
</dbReference>
<reference evidence="2" key="1">
    <citation type="journal article" date="2017" name="Genome Announc.">
        <title>High-Quality Whole-Genome Sequences of the Oligo-Mouse-Microbiota Bacterial Community.</title>
        <authorList>
            <person name="Garzetti D."/>
            <person name="Brugiroux S."/>
            <person name="Bunk B."/>
            <person name="Pukall R."/>
            <person name="McCoy K.D."/>
            <person name="Macpherson A.J."/>
            <person name="Stecher B."/>
        </authorList>
    </citation>
    <scope>NUCLEOTIDE SEQUENCE</scope>
    <source>
        <strain evidence="2">KB18</strain>
    </source>
</reference>
<dbReference type="RefSeq" id="WP_066539782.1">
    <property type="nucleotide sequence ID" value="NZ_CP021422.1"/>
</dbReference>
<dbReference type="InterPro" id="IPR035068">
    <property type="entry name" value="TldD/PmbA_N"/>
</dbReference>
<dbReference type="AlphaFoldDB" id="A0A1Z2XST9"/>
<name>A0A1Z2XST9_9FIRM</name>
<reference evidence="3 5" key="3">
    <citation type="submission" date="2020-11" db="EMBL/GenBank/DDBJ databases">
        <title>Closed and high quality bacterial genomes of the OMM12 community.</title>
        <authorList>
            <person name="Marbouty M."/>
            <person name="Lamy-Besnier Q."/>
            <person name="Debarbieux L."/>
            <person name="Koszul R."/>
        </authorList>
    </citation>
    <scope>NUCLEOTIDE SEQUENCE [LARGE SCALE GENOMIC DNA]</scope>
    <source>
        <strain evidence="3 5">KB18</strain>
    </source>
</reference>
<evidence type="ECO:0000313" key="5">
    <source>
        <dbReference type="Proteomes" id="UP000596035"/>
    </source>
</evidence>
<organism evidence="3 5">
    <name type="scientific">Acutalibacter muris</name>
    <dbReference type="NCBI Taxonomy" id="1796620"/>
    <lineage>
        <taxon>Bacteria</taxon>
        <taxon>Bacillati</taxon>
        <taxon>Bacillota</taxon>
        <taxon>Clostridia</taxon>
        <taxon>Eubacteriales</taxon>
        <taxon>Acutalibacteraceae</taxon>
        <taxon>Acutalibacter</taxon>
    </lineage>
</organism>
<dbReference type="Pfam" id="PF19289">
    <property type="entry name" value="PmbA_TldD_3rd"/>
    <property type="match status" value="1"/>
</dbReference>
<protein>
    <recommendedName>
        <fullName evidence="1">Metalloprotease TldD/E C-terminal domain-containing protein</fullName>
    </recommendedName>
</protein>
<dbReference type="GO" id="GO:0008237">
    <property type="term" value="F:metallopeptidase activity"/>
    <property type="evidence" value="ECO:0007669"/>
    <property type="project" value="InterPro"/>
</dbReference>
<evidence type="ECO:0000313" key="4">
    <source>
        <dbReference type="Proteomes" id="UP000196710"/>
    </source>
</evidence>
<dbReference type="InterPro" id="IPR036059">
    <property type="entry name" value="TldD/PmbA_sf"/>
</dbReference>
<evidence type="ECO:0000313" key="3">
    <source>
        <dbReference type="EMBL" id="QQR30783.1"/>
    </source>
</evidence>
<proteinExistence type="predicted"/>
<dbReference type="SUPFAM" id="SSF111283">
    <property type="entry name" value="Putative modulator of DNA gyrase, PmbA/TldD"/>
    <property type="match status" value="1"/>
</dbReference>
<dbReference type="KEGG" id="amur:ADH66_13200"/>
<dbReference type="Gene3D" id="3.30.2290.10">
    <property type="entry name" value="PmbA/TldD superfamily"/>
    <property type="match status" value="1"/>
</dbReference>
<reference evidence="4" key="2">
    <citation type="submission" date="2017-05" db="EMBL/GenBank/DDBJ databases">
        <title>Improved OligoMM genomes.</title>
        <authorList>
            <person name="Garzetti D."/>
        </authorList>
    </citation>
    <scope>NUCLEOTIDE SEQUENCE [LARGE SCALE GENOMIC DNA]</scope>
    <source>
        <strain evidence="4">KB18</strain>
    </source>
</reference>
<evidence type="ECO:0000259" key="1">
    <source>
        <dbReference type="Pfam" id="PF19289"/>
    </source>
</evidence>
<accession>A0A1Z2XST9</accession>
<dbReference type="PANTHER" id="PTHR43421">
    <property type="entry name" value="METALLOPROTEASE PMBA"/>
    <property type="match status" value="1"/>
</dbReference>
<evidence type="ECO:0000313" key="2">
    <source>
        <dbReference type="EMBL" id="ASB41524.1"/>
    </source>
</evidence>
<dbReference type="PANTHER" id="PTHR43421:SF1">
    <property type="entry name" value="METALLOPROTEASE PMBA"/>
    <property type="match status" value="1"/>
</dbReference>
<dbReference type="EMBL" id="CP021422">
    <property type="protein sequence ID" value="ASB41524.1"/>
    <property type="molecule type" value="Genomic_DNA"/>
</dbReference>
<sequence>MIDRIKSALSDCGINLWRINDNTEETAELFFVKKQLDTRRFKDVRKFQVTVFRDVKRDGASLRGFTSVTLLESMSDGQLREELKNAYYAAQFAANPTYELPDPLKAPIKEQTGELCESPLMESAGKMAKALFAADGQSDAFINSAEIFLVRRRRRILSSEGTDVSYTDAKVSGEFVVQCREPEDVEIHNTFSYNSLDAEALMKKVHEALSFVRDRARAKRILKSGKYDVVLSGDAVASVLSYYDSRSSAHMIYPKYSTWQVGDSVQGEDIPGAKLDIDLCATEPYSEEGIPMEDLPLLREGKLQALHGNNRFCRYLGIKPTGMYRKLRCENTGKSFEELKKGPCLWAVTFSNFDMDAMSGHFGGEIRLAYLIDGDSVTPVTGGSINGSLLETQGNLQFSSDRYEAADYSGPYGLRINGVNVAGTDD</sequence>
<dbReference type="InterPro" id="IPR045569">
    <property type="entry name" value="Metalloprtase-TldD/E_C"/>
</dbReference>
<dbReference type="InterPro" id="IPR047657">
    <property type="entry name" value="PmbA"/>
</dbReference>
<keyword evidence="4" id="KW-1185">Reference proteome</keyword>
<feature type="domain" description="Metalloprotease TldD/E C-terminal" evidence="1">
    <location>
        <begin position="224"/>
        <end position="423"/>
    </location>
</feature>
<gene>
    <name evidence="2" type="ORF">ADH66_13200</name>
    <name evidence="3" type="ORF">I5Q82_03535</name>
</gene>
<dbReference type="Proteomes" id="UP000196710">
    <property type="component" value="Chromosome"/>
</dbReference>